<dbReference type="InterPro" id="IPR005467">
    <property type="entry name" value="His_kinase_dom"/>
</dbReference>
<dbReference type="SUPFAM" id="SSF55874">
    <property type="entry name" value="ATPase domain of HSP90 chaperone/DNA topoisomerase II/histidine kinase"/>
    <property type="match status" value="1"/>
</dbReference>
<evidence type="ECO:0000256" key="1">
    <source>
        <dbReference type="SAM" id="MobiDB-lite"/>
    </source>
</evidence>
<dbReference type="InterPro" id="IPR036890">
    <property type="entry name" value="HATPase_C_sf"/>
</dbReference>
<feature type="non-terminal residue" evidence="3">
    <location>
        <position position="1"/>
    </location>
</feature>
<dbReference type="SMART" id="SM00387">
    <property type="entry name" value="HATPase_c"/>
    <property type="match status" value="1"/>
</dbReference>
<dbReference type="PROSITE" id="PS50109">
    <property type="entry name" value="HIS_KIN"/>
    <property type="match status" value="1"/>
</dbReference>
<dbReference type="PRINTS" id="PR00344">
    <property type="entry name" value="BCTRLSENSOR"/>
</dbReference>
<reference evidence="3" key="1">
    <citation type="journal article" date="2014" name="Front. Microbiol.">
        <title>High frequency of phylogenetically diverse reductive dehalogenase-homologous genes in deep subseafloor sedimentary metagenomes.</title>
        <authorList>
            <person name="Kawai M."/>
            <person name="Futagami T."/>
            <person name="Toyoda A."/>
            <person name="Takaki Y."/>
            <person name="Nishi S."/>
            <person name="Hori S."/>
            <person name="Arai W."/>
            <person name="Tsubouchi T."/>
            <person name="Morono Y."/>
            <person name="Uchiyama I."/>
            <person name="Ito T."/>
            <person name="Fujiyama A."/>
            <person name="Inagaki F."/>
            <person name="Takami H."/>
        </authorList>
    </citation>
    <scope>NUCLEOTIDE SEQUENCE</scope>
    <source>
        <strain evidence="3">Expedition CK06-06</strain>
    </source>
</reference>
<dbReference type="Gene3D" id="3.30.565.10">
    <property type="entry name" value="Histidine kinase-like ATPase, C-terminal domain"/>
    <property type="match status" value="1"/>
</dbReference>
<sequence length="148" mass="16288">QSQLEQIILNLCLNAKEAMGDGGTINLTTREAELTPARVARCVPYNAKPGRYVEIVVRDTGAGMDQATMTRIFDPFFTTKAEGHGLGMAAVLGILRQHDAVALVESEPGEGTTVHVFFPIKRRARTRTTSEPKRKRRSAAPTTRRHSE</sequence>
<dbReference type="Pfam" id="PF02518">
    <property type="entry name" value="HATPase_c"/>
    <property type="match status" value="1"/>
</dbReference>
<organism evidence="3">
    <name type="scientific">marine sediment metagenome</name>
    <dbReference type="NCBI Taxonomy" id="412755"/>
    <lineage>
        <taxon>unclassified sequences</taxon>
        <taxon>metagenomes</taxon>
        <taxon>ecological metagenomes</taxon>
    </lineage>
</organism>
<comment type="caution">
    <text evidence="3">The sequence shown here is derived from an EMBL/GenBank/DDBJ whole genome shotgun (WGS) entry which is preliminary data.</text>
</comment>
<dbReference type="AlphaFoldDB" id="X0USR6"/>
<name>X0USR6_9ZZZZ</name>
<proteinExistence type="predicted"/>
<feature type="domain" description="Histidine kinase" evidence="2">
    <location>
        <begin position="1"/>
        <end position="122"/>
    </location>
</feature>
<dbReference type="EMBL" id="BARS01021413">
    <property type="protein sequence ID" value="GAG03343.1"/>
    <property type="molecule type" value="Genomic_DNA"/>
</dbReference>
<dbReference type="PANTHER" id="PTHR43065">
    <property type="entry name" value="SENSOR HISTIDINE KINASE"/>
    <property type="match status" value="1"/>
</dbReference>
<dbReference type="GO" id="GO:0016772">
    <property type="term" value="F:transferase activity, transferring phosphorus-containing groups"/>
    <property type="evidence" value="ECO:0007669"/>
    <property type="project" value="InterPro"/>
</dbReference>
<evidence type="ECO:0000313" key="3">
    <source>
        <dbReference type="EMBL" id="GAG03343.1"/>
    </source>
</evidence>
<gene>
    <name evidence="3" type="ORF">S01H1_34398</name>
</gene>
<evidence type="ECO:0000259" key="2">
    <source>
        <dbReference type="PROSITE" id="PS50109"/>
    </source>
</evidence>
<dbReference type="PANTHER" id="PTHR43065:SF42">
    <property type="entry name" value="TWO-COMPONENT SENSOR PPRA"/>
    <property type="match status" value="1"/>
</dbReference>
<protein>
    <recommendedName>
        <fullName evidence="2">Histidine kinase domain-containing protein</fullName>
    </recommendedName>
</protein>
<dbReference type="InterPro" id="IPR004358">
    <property type="entry name" value="Sig_transdc_His_kin-like_C"/>
</dbReference>
<accession>X0USR6</accession>
<feature type="region of interest" description="Disordered" evidence="1">
    <location>
        <begin position="123"/>
        <end position="148"/>
    </location>
</feature>
<dbReference type="InterPro" id="IPR003594">
    <property type="entry name" value="HATPase_dom"/>
</dbReference>
<feature type="compositionally biased region" description="Basic residues" evidence="1">
    <location>
        <begin position="133"/>
        <end position="148"/>
    </location>
</feature>